<name>A0A0B3YT64_9ALTE</name>
<reference evidence="1 2" key="1">
    <citation type="submission" date="2014-12" db="EMBL/GenBank/DDBJ databases">
        <title>Genome sequencing of Alteromonas marina AD001.</title>
        <authorList>
            <person name="Adrian T.G.S."/>
            <person name="Chan K.G."/>
        </authorList>
    </citation>
    <scope>NUCLEOTIDE SEQUENCE [LARGE SCALE GENOMIC DNA]</scope>
    <source>
        <strain evidence="1 2">AD001</strain>
    </source>
</reference>
<dbReference type="Proteomes" id="UP000031197">
    <property type="component" value="Unassembled WGS sequence"/>
</dbReference>
<protein>
    <submittedName>
        <fullName evidence="1">Uncharacterized protein</fullName>
    </submittedName>
</protein>
<sequence>MFTYSAVIYDGKKQNLVRYDCGTDTEFSSYLESRFGCHVCLWSNKELSETTMAAIAASRAHSKKDGLDKTEVL</sequence>
<evidence type="ECO:0000313" key="2">
    <source>
        <dbReference type="Proteomes" id="UP000031197"/>
    </source>
</evidence>
<dbReference type="OrthoDB" id="6332784at2"/>
<keyword evidence="2" id="KW-1185">Reference proteome</keyword>
<organism evidence="1 2">
    <name type="scientific">Alteromonas marina</name>
    <dbReference type="NCBI Taxonomy" id="203795"/>
    <lineage>
        <taxon>Bacteria</taxon>
        <taxon>Pseudomonadati</taxon>
        <taxon>Pseudomonadota</taxon>
        <taxon>Gammaproteobacteria</taxon>
        <taxon>Alteromonadales</taxon>
        <taxon>Alteromonadaceae</taxon>
        <taxon>Alteromonas/Salinimonas group</taxon>
        <taxon>Alteromonas</taxon>
    </lineage>
</organism>
<comment type="caution">
    <text evidence="1">The sequence shown here is derived from an EMBL/GenBank/DDBJ whole genome shotgun (WGS) entry which is preliminary data.</text>
</comment>
<accession>A0A0B3YT64</accession>
<dbReference type="EMBL" id="JWLW01000001">
    <property type="protein sequence ID" value="KHT57917.1"/>
    <property type="molecule type" value="Genomic_DNA"/>
</dbReference>
<proteinExistence type="predicted"/>
<dbReference type="AlphaFoldDB" id="A0A0B3YT64"/>
<dbReference type="RefSeq" id="WP_039216303.1">
    <property type="nucleotide sequence ID" value="NZ_JWLW01000001.1"/>
</dbReference>
<gene>
    <name evidence="1" type="ORF">RJ41_00890</name>
</gene>
<evidence type="ECO:0000313" key="1">
    <source>
        <dbReference type="EMBL" id="KHT57917.1"/>
    </source>
</evidence>